<dbReference type="PANTHER" id="PTHR36195">
    <property type="entry name" value="DOMAIN PROTEIN, PUTATIVE (AFU_ORTHOLOGUE AFUA_5G01990)-RELATED-RELATED"/>
    <property type="match status" value="1"/>
</dbReference>
<sequence>MTGRTLTLSALVALTQAKAIVTNHCPHDVYIWSVPVAGSSHTDNVPIKPGGRYEEPWRRGSAANPGIALKISPQANGINEGKDEINFAYSIDRSYQTKIWVDLSPVRGKAFDNNLSFHTCHGSYYTPDVQTYQCDAADEVELVLCDTARTTPAKDMTPFAQIQECYDYQHVDHQPDQVSPGCTPDCGEETDDDQPQCTSSCGRPSSSIASQPGVPACTQEPVPQSSEMPHPPAPKPTPLASSPFTSPQPSTGRPYTPAPPKPSPVTPVAPTSEHRYPPPRPTVDEPHYPSPEHTSEEQYRPPVQTSKVQHSAPLPTPTPPVEPHYLPPQPSQSDPKYPLPKPINEEPYHPPQQPEDPKPYHPPQKSEDPKPYHPPQQSEEPKPYHPPQQPEDPEPYHPPQQPEQSKPYQPAQQSDDPKPYQPPQQPEDPKPYHPPQQPEEEEPYHTPGKPTPGVSPQPQQPDEGKPYDPPAKPTHGVPPQSYQPAPQPDEDKPYHPPAKPTHGGPAETSASRFAPFPTRRPYTSPHKPASEEMYPPPSRPSYRARTINSKCPCQKPDYNPAPSPNHCLAKVVYPWRRATLLKDRNNTNVQAKPRSTVPLGAVLKREAAKREAATQTAKKDAVPSPLCSIVRKYHPEITHCDEQTMRLYAKDFYAQLCEPVYKDLMHGVDCNHVKKEVKTLYPDVDKSLTEKTCDSPLCALAHKYQMFDDCPGDEELELYARYIYIHLCEADYKDIVNGHDCNQVKKELKEVHPDVDTPVKAIARDHAAPPKPTRRVCIAPTCQAYKLSNKACEEAVSFLEQVSKDNGEKIDYTTDPGACGNADVAARNVTLPAVAESLLKKGTPESSMAARRQEQKMCIIPYCMDNNLSEEACDDAEDFLEQRAKDNGMEVDWTTDDEVCDMVTTVRTAVPTDVIKRNESAVGV</sequence>
<dbReference type="EMBL" id="JAPEUY010000007">
    <property type="protein sequence ID" value="KAJ4371494.1"/>
    <property type="molecule type" value="Genomic_DNA"/>
</dbReference>
<evidence type="ECO:0000256" key="2">
    <source>
        <dbReference type="SAM" id="SignalP"/>
    </source>
</evidence>
<feature type="compositionally biased region" description="Basic and acidic residues" evidence="1">
    <location>
        <begin position="355"/>
        <end position="371"/>
    </location>
</feature>
<feature type="compositionally biased region" description="Polar residues" evidence="1">
    <location>
        <begin position="244"/>
        <end position="253"/>
    </location>
</feature>
<proteinExistence type="predicted"/>
<dbReference type="PANTHER" id="PTHR36195:SF4">
    <property type="entry name" value="DOMAIN PROTEIN, PUTATIVE (AFU_ORTHOLOGUE AFUA_5G01990)-RELATED"/>
    <property type="match status" value="1"/>
</dbReference>
<organism evidence="3 4">
    <name type="scientific">Neocucurbitaria cava</name>
    <dbReference type="NCBI Taxonomy" id="798079"/>
    <lineage>
        <taxon>Eukaryota</taxon>
        <taxon>Fungi</taxon>
        <taxon>Dikarya</taxon>
        <taxon>Ascomycota</taxon>
        <taxon>Pezizomycotina</taxon>
        <taxon>Dothideomycetes</taxon>
        <taxon>Pleosporomycetidae</taxon>
        <taxon>Pleosporales</taxon>
        <taxon>Pleosporineae</taxon>
        <taxon>Cucurbitariaceae</taxon>
        <taxon>Neocucurbitaria</taxon>
    </lineage>
</organism>
<feature type="region of interest" description="Disordered" evidence="1">
    <location>
        <begin position="176"/>
        <end position="545"/>
    </location>
</feature>
<accession>A0A9W8YA92</accession>
<keyword evidence="4" id="KW-1185">Reference proteome</keyword>
<feature type="compositionally biased region" description="Polar residues" evidence="1">
    <location>
        <begin position="195"/>
        <end position="210"/>
    </location>
</feature>
<dbReference type="InterPro" id="IPR006771">
    <property type="entry name" value="CetA-like"/>
</dbReference>
<feature type="compositionally biased region" description="Pro residues" evidence="1">
    <location>
        <begin position="314"/>
        <end position="330"/>
    </location>
</feature>
<feature type="compositionally biased region" description="Pro residues" evidence="1">
    <location>
        <begin position="419"/>
        <end position="437"/>
    </location>
</feature>
<reference evidence="3" key="1">
    <citation type="submission" date="2022-10" db="EMBL/GenBank/DDBJ databases">
        <title>Tapping the CABI collections for fungal endophytes: first genome assemblies for Collariella, Neodidymelliopsis, Ascochyta clinopodiicola, Didymella pomorum, Didymosphaeria variabile, Neocosmospora piperis and Neocucurbitaria cava.</title>
        <authorList>
            <person name="Hill R."/>
        </authorList>
    </citation>
    <scope>NUCLEOTIDE SEQUENCE</scope>
    <source>
        <strain evidence="3">IMI 356814</strain>
    </source>
</reference>
<evidence type="ECO:0000313" key="3">
    <source>
        <dbReference type="EMBL" id="KAJ4371494.1"/>
    </source>
</evidence>
<comment type="caution">
    <text evidence="3">The sequence shown here is derived from an EMBL/GenBank/DDBJ whole genome shotgun (WGS) entry which is preliminary data.</text>
</comment>
<dbReference type="AlphaFoldDB" id="A0A9W8YA92"/>
<evidence type="ECO:0000256" key="1">
    <source>
        <dbReference type="SAM" id="MobiDB-lite"/>
    </source>
</evidence>
<dbReference type="Pfam" id="PF04681">
    <property type="entry name" value="Bys1"/>
    <property type="match status" value="1"/>
</dbReference>
<feature type="compositionally biased region" description="Pro residues" evidence="1">
    <location>
        <begin position="449"/>
        <end position="459"/>
    </location>
</feature>
<feature type="signal peptide" evidence="2">
    <location>
        <begin position="1"/>
        <end position="17"/>
    </location>
</feature>
<dbReference type="Proteomes" id="UP001140560">
    <property type="component" value="Unassembled WGS sequence"/>
</dbReference>
<feature type="compositionally biased region" description="Pro residues" evidence="1">
    <location>
        <begin position="256"/>
        <end position="267"/>
    </location>
</feature>
<feature type="chain" id="PRO_5040924135" evidence="2">
    <location>
        <begin position="18"/>
        <end position="924"/>
    </location>
</feature>
<gene>
    <name evidence="3" type="ORF">N0V83_004712</name>
</gene>
<feature type="compositionally biased region" description="Basic and acidic residues" evidence="1">
    <location>
        <begin position="272"/>
        <end position="287"/>
    </location>
</feature>
<name>A0A9W8YA92_9PLEO</name>
<dbReference type="OrthoDB" id="3682664at2759"/>
<evidence type="ECO:0000313" key="4">
    <source>
        <dbReference type="Proteomes" id="UP001140560"/>
    </source>
</evidence>
<keyword evidence="2" id="KW-0732">Signal</keyword>
<feature type="compositionally biased region" description="Pro residues" evidence="1">
    <location>
        <begin position="384"/>
        <end position="401"/>
    </location>
</feature>
<protein>
    <submittedName>
        <fullName evidence="3">Uncharacterized protein</fullName>
    </submittedName>
</protein>